<keyword evidence="3" id="KW-1185">Reference proteome</keyword>
<feature type="non-terminal residue" evidence="1">
    <location>
        <position position="1"/>
    </location>
</feature>
<dbReference type="AlphaFoldDB" id="A0A4Y2KDM9"/>
<dbReference type="EMBL" id="BGPR01194576">
    <property type="protein sequence ID" value="GBN00824.1"/>
    <property type="molecule type" value="Genomic_DNA"/>
</dbReference>
<comment type="caution">
    <text evidence="1">The sequence shown here is derived from an EMBL/GenBank/DDBJ whole genome shotgun (WGS) entry which is preliminary data.</text>
</comment>
<dbReference type="EMBL" id="BGPR01194577">
    <property type="protein sequence ID" value="GBN00829.1"/>
    <property type="molecule type" value="Genomic_DNA"/>
</dbReference>
<reference evidence="1 3" key="1">
    <citation type="journal article" date="2019" name="Sci. Rep.">
        <title>Orb-weaving spider Araneus ventricosus genome elucidates the spidroin gene catalogue.</title>
        <authorList>
            <person name="Kono N."/>
            <person name="Nakamura H."/>
            <person name="Ohtoshi R."/>
            <person name="Moran D.A.P."/>
            <person name="Shinohara A."/>
            <person name="Yoshida Y."/>
            <person name="Fujiwara M."/>
            <person name="Mori M."/>
            <person name="Tomita M."/>
            <person name="Arakawa K."/>
        </authorList>
    </citation>
    <scope>NUCLEOTIDE SEQUENCE [LARGE SCALE GENOMIC DNA]</scope>
</reference>
<evidence type="ECO:0000313" key="2">
    <source>
        <dbReference type="EMBL" id="GBN00829.1"/>
    </source>
</evidence>
<proteinExistence type="predicted"/>
<accession>A0A4Y2KDM9</accession>
<gene>
    <name evidence="1" type="ORF">AVEN_190641_1</name>
    <name evidence="2" type="ORF">AVEN_197340_1</name>
</gene>
<organism evidence="1 3">
    <name type="scientific">Araneus ventricosus</name>
    <name type="common">Orbweaver spider</name>
    <name type="synonym">Epeira ventricosa</name>
    <dbReference type="NCBI Taxonomy" id="182803"/>
    <lineage>
        <taxon>Eukaryota</taxon>
        <taxon>Metazoa</taxon>
        <taxon>Ecdysozoa</taxon>
        <taxon>Arthropoda</taxon>
        <taxon>Chelicerata</taxon>
        <taxon>Arachnida</taxon>
        <taxon>Araneae</taxon>
        <taxon>Araneomorphae</taxon>
        <taxon>Entelegynae</taxon>
        <taxon>Araneoidea</taxon>
        <taxon>Araneidae</taxon>
        <taxon>Araneus</taxon>
    </lineage>
</organism>
<dbReference type="Proteomes" id="UP000499080">
    <property type="component" value="Unassembled WGS sequence"/>
</dbReference>
<evidence type="ECO:0000313" key="3">
    <source>
        <dbReference type="Proteomes" id="UP000499080"/>
    </source>
</evidence>
<dbReference type="OrthoDB" id="6433544at2759"/>
<protein>
    <submittedName>
        <fullName evidence="1">Uncharacterized protein</fullName>
    </submittedName>
</protein>
<name>A0A4Y2KDM9_ARAVE</name>
<sequence>DDNSIYEANRKFSKKYIEIPLIIDTDGVKYTPLDKADALKYSLEISFQTNPESYDDNQIPMINKAVRQYIRKPRQ</sequence>
<evidence type="ECO:0000313" key="1">
    <source>
        <dbReference type="EMBL" id="GBN00824.1"/>
    </source>
</evidence>